<comment type="pathway">
    <text evidence="1 5 6">Protein modification; protein lipoylation via endogenous pathway; protein N(6)-(lipoyl)lysine from octanoyl-[acyl-carrier-protein]: step 1/2.</text>
</comment>
<dbReference type="AlphaFoldDB" id="A0A7G5IG02"/>
<evidence type="ECO:0000256" key="5">
    <source>
        <dbReference type="HAMAP-Rule" id="MF_00013"/>
    </source>
</evidence>
<dbReference type="GO" id="GO:0009249">
    <property type="term" value="P:protein lipoylation"/>
    <property type="evidence" value="ECO:0007669"/>
    <property type="project" value="InterPro"/>
</dbReference>
<dbReference type="Proteomes" id="UP000515292">
    <property type="component" value="Chromosome"/>
</dbReference>
<dbReference type="UniPathway" id="UPA00538">
    <property type="reaction ID" value="UER00592"/>
</dbReference>
<dbReference type="NCBIfam" id="NF010925">
    <property type="entry name" value="PRK14345.1"/>
    <property type="match status" value="1"/>
</dbReference>
<reference evidence="11 12" key="1">
    <citation type="submission" date="2020-07" db="EMBL/GenBank/DDBJ databases">
        <title>Complete genome sequence for Sandaracinobacter sp. M6.</title>
        <authorList>
            <person name="Tang Y."/>
            <person name="Liu Q."/>
            <person name="Guo Z."/>
            <person name="Lei P."/>
            <person name="Huang B."/>
        </authorList>
    </citation>
    <scope>NUCLEOTIDE SEQUENCE [LARGE SCALE GENOMIC DNA]</scope>
    <source>
        <strain evidence="11 12">M6</strain>
    </source>
</reference>
<keyword evidence="3 5" id="KW-0012">Acyltransferase</keyword>
<evidence type="ECO:0000259" key="10">
    <source>
        <dbReference type="PROSITE" id="PS51733"/>
    </source>
</evidence>
<dbReference type="NCBIfam" id="TIGR00214">
    <property type="entry name" value="lipB"/>
    <property type="match status" value="1"/>
</dbReference>
<dbReference type="InterPro" id="IPR004143">
    <property type="entry name" value="BPL_LPL_catalytic"/>
</dbReference>
<evidence type="ECO:0000313" key="11">
    <source>
        <dbReference type="EMBL" id="QMW22294.1"/>
    </source>
</evidence>
<sequence length="224" mass="23440">MTEHPTPAWRVEPGLLDYAAGVAAMEARAEAVARGEARELIWLVEHASVYTAGTSADPAEHVGRPDIPLVRTGRGGRHTWHGPGQRVVYPVLNLGARRRDVRGYVAALEGWAVGALARLGVAAFTIAGDTGIWVREGGTVAKIGAIGVRIRRWVAFHGMALNVSPDLAAYSGIVPCGIADRGVTSLAALGVAADMAALDAALAAGREAFLHSISDAGEMMYQDA</sequence>
<dbReference type="CDD" id="cd16444">
    <property type="entry name" value="LipB"/>
    <property type="match status" value="1"/>
</dbReference>
<keyword evidence="2 5" id="KW-0808">Transferase</keyword>
<feature type="binding site" evidence="5 8">
    <location>
        <begin position="74"/>
        <end position="81"/>
    </location>
    <ligand>
        <name>substrate</name>
    </ligand>
</feature>
<feature type="binding site" evidence="5 8">
    <location>
        <begin position="158"/>
        <end position="160"/>
    </location>
    <ligand>
        <name>substrate</name>
    </ligand>
</feature>
<dbReference type="EMBL" id="CP059851">
    <property type="protein sequence ID" value="QMW22294.1"/>
    <property type="molecule type" value="Genomic_DNA"/>
</dbReference>
<dbReference type="PANTHER" id="PTHR10993">
    <property type="entry name" value="OCTANOYLTRANSFERASE"/>
    <property type="match status" value="1"/>
</dbReference>
<dbReference type="KEGG" id="sand:H3309_13155"/>
<organism evidence="11 12">
    <name type="scientific">Sandaracinobacteroides saxicola</name>
    <dbReference type="NCBI Taxonomy" id="2759707"/>
    <lineage>
        <taxon>Bacteria</taxon>
        <taxon>Pseudomonadati</taxon>
        <taxon>Pseudomonadota</taxon>
        <taxon>Alphaproteobacteria</taxon>
        <taxon>Sphingomonadales</taxon>
        <taxon>Sphingosinicellaceae</taxon>
        <taxon>Sandaracinobacteroides</taxon>
    </lineage>
</organism>
<feature type="binding site" evidence="5 8">
    <location>
        <begin position="145"/>
        <end position="147"/>
    </location>
    <ligand>
        <name>substrate</name>
    </ligand>
</feature>
<dbReference type="RefSeq" id="WP_182295139.1">
    <property type="nucleotide sequence ID" value="NZ_CP059851.1"/>
</dbReference>
<dbReference type="HAMAP" id="MF_00013">
    <property type="entry name" value="LipB"/>
    <property type="match status" value="1"/>
</dbReference>
<feature type="site" description="Lowers pKa of active site Cys" evidence="5 9">
    <location>
        <position position="142"/>
    </location>
</feature>
<evidence type="ECO:0000256" key="6">
    <source>
        <dbReference type="PIRNR" id="PIRNR016262"/>
    </source>
</evidence>
<dbReference type="InterPro" id="IPR000544">
    <property type="entry name" value="Octanoyltransferase"/>
</dbReference>
<dbReference type="PROSITE" id="PS51733">
    <property type="entry name" value="BPL_LPL_CATALYTIC"/>
    <property type="match status" value="1"/>
</dbReference>
<comment type="miscellaneous">
    <text evidence="5">In the reaction, the free carboxyl group of octanoic acid is attached via an amide linkage to the epsilon-amino group of a specific lysine residue of lipoyl domains of lipoate-dependent enzymes.</text>
</comment>
<dbReference type="SUPFAM" id="SSF55681">
    <property type="entry name" value="Class II aaRS and biotin synthetases"/>
    <property type="match status" value="1"/>
</dbReference>
<keyword evidence="5" id="KW-0963">Cytoplasm</keyword>
<evidence type="ECO:0000256" key="1">
    <source>
        <dbReference type="ARBA" id="ARBA00004821"/>
    </source>
</evidence>
<comment type="catalytic activity">
    <reaction evidence="5 6">
        <text>octanoyl-[ACP] + L-lysyl-[protein] = N(6)-octanoyl-L-lysyl-[protein] + holo-[ACP] + H(+)</text>
        <dbReference type="Rhea" id="RHEA:17665"/>
        <dbReference type="Rhea" id="RHEA-COMP:9636"/>
        <dbReference type="Rhea" id="RHEA-COMP:9685"/>
        <dbReference type="Rhea" id="RHEA-COMP:9752"/>
        <dbReference type="Rhea" id="RHEA-COMP:9928"/>
        <dbReference type="ChEBI" id="CHEBI:15378"/>
        <dbReference type="ChEBI" id="CHEBI:29969"/>
        <dbReference type="ChEBI" id="CHEBI:64479"/>
        <dbReference type="ChEBI" id="CHEBI:78463"/>
        <dbReference type="ChEBI" id="CHEBI:78809"/>
        <dbReference type="EC" id="2.3.1.181"/>
    </reaction>
</comment>
<evidence type="ECO:0000256" key="7">
    <source>
        <dbReference type="PIRSR" id="PIRSR016262-1"/>
    </source>
</evidence>
<feature type="domain" description="BPL/LPL catalytic" evidence="10">
    <location>
        <begin position="35"/>
        <end position="214"/>
    </location>
</feature>
<dbReference type="PANTHER" id="PTHR10993:SF7">
    <property type="entry name" value="LIPOYLTRANSFERASE 2, MITOCHONDRIAL-RELATED"/>
    <property type="match status" value="1"/>
</dbReference>
<comment type="similarity">
    <text evidence="5 6">Belongs to the LipB family.</text>
</comment>
<dbReference type="GO" id="GO:0033819">
    <property type="term" value="F:lipoyl(octanoyl) transferase activity"/>
    <property type="evidence" value="ECO:0007669"/>
    <property type="project" value="UniProtKB-EC"/>
</dbReference>
<proteinExistence type="inferred from homology"/>
<dbReference type="Gene3D" id="3.30.930.10">
    <property type="entry name" value="Bira Bifunctional Protein, Domain 2"/>
    <property type="match status" value="1"/>
</dbReference>
<evidence type="ECO:0000256" key="9">
    <source>
        <dbReference type="PIRSR" id="PIRSR016262-3"/>
    </source>
</evidence>
<dbReference type="PIRSF" id="PIRSF016262">
    <property type="entry name" value="LPLase"/>
    <property type="match status" value="1"/>
</dbReference>
<dbReference type="GO" id="GO:0005737">
    <property type="term" value="C:cytoplasm"/>
    <property type="evidence" value="ECO:0007669"/>
    <property type="project" value="UniProtKB-SubCell"/>
</dbReference>
<keyword evidence="12" id="KW-1185">Reference proteome</keyword>
<dbReference type="Pfam" id="PF21948">
    <property type="entry name" value="LplA-B_cat"/>
    <property type="match status" value="1"/>
</dbReference>
<protein>
    <recommendedName>
        <fullName evidence="5 6">Octanoyltransferase</fullName>
        <ecNumber evidence="5 6">2.3.1.181</ecNumber>
    </recommendedName>
    <alternativeName>
        <fullName evidence="5">Lipoate-protein ligase B</fullName>
    </alternativeName>
    <alternativeName>
        <fullName evidence="5">Lipoyl/octanoyl transferase</fullName>
    </alternativeName>
    <alternativeName>
        <fullName evidence="5">Octanoyl-[acyl-carrier-protein]-protein N-octanoyltransferase</fullName>
    </alternativeName>
</protein>
<feature type="active site" description="Acyl-thioester intermediate" evidence="5 7">
    <location>
        <position position="176"/>
    </location>
</feature>
<dbReference type="InterPro" id="IPR020605">
    <property type="entry name" value="Octanoyltransferase_CS"/>
</dbReference>
<evidence type="ECO:0000256" key="3">
    <source>
        <dbReference type="ARBA" id="ARBA00023315"/>
    </source>
</evidence>
<gene>
    <name evidence="5 11" type="primary">lipB</name>
    <name evidence="11" type="ORF">H3309_13155</name>
</gene>
<evidence type="ECO:0000256" key="8">
    <source>
        <dbReference type="PIRSR" id="PIRSR016262-2"/>
    </source>
</evidence>
<evidence type="ECO:0000313" key="12">
    <source>
        <dbReference type="Proteomes" id="UP000515292"/>
    </source>
</evidence>
<evidence type="ECO:0000256" key="2">
    <source>
        <dbReference type="ARBA" id="ARBA00022679"/>
    </source>
</evidence>
<comment type="function">
    <text evidence="4 5 6">Catalyzes the transfer of endogenously produced octanoic acid from octanoyl-acyl-carrier-protein onto the lipoyl domains of lipoate-dependent enzymes. Lipoyl-ACP can also act as a substrate although octanoyl-ACP is likely to be the physiological substrate.</text>
</comment>
<comment type="subcellular location">
    <subcellularLocation>
        <location evidence="5">Cytoplasm</location>
    </subcellularLocation>
</comment>
<dbReference type="PROSITE" id="PS01313">
    <property type="entry name" value="LIPB"/>
    <property type="match status" value="1"/>
</dbReference>
<dbReference type="InterPro" id="IPR045864">
    <property type="entry name" value="aa-tRNA-synth_II/BPL/LPL"/>
</dbReference>
<accession>A0A7G5IG02</accession>
<name>A0A7G5IG02_9SPHN</name>
<dbReference type="NCBIfam" id="NF010921">
    <property type="entry name" value="PRK14341.1"/>
    <property type="match status" value="1"/>
</dbReference>
<evidence type="ECO:0000256" key="4">
    <source>
        <dbReference type="ARBA" id="ARBA00024732"/>
    </source>
</evidence>
<dbReference type="EC" id="2.3.1.181" evidence="5 6"/>